<protein>
    <submittedName>
        <fullName evidence="2">Uncharacterized protein</fullName>
    </submittedName>
</protein>
<evidence type="ECO:0000313" key="3">
    <source>
        <dbReference type="Proteomes" id="UP000252586"/>
    </source>
</evidence>
<dbReference type="EMBL" id="QNRE01000029">
    <property type="protein sequence ID" value="RBO79941.1"/>
    <property type="molecule type" value="Genomic_DNA"/>
</dbReference>
<name>A0A366CWT5_9NOCA</name>
<gene>
    <name evidence="2" type="ORF">DFR74_12917</name>
</gene>
<feature type="region of interest" description="Disordered" evidence="1">
    <location>
        <begin position="43"/>
        <end position="70"/>
    </location>
</feature>
<evidence type="ECO:0000256" key="1">
    <source>
        <dbReference type="SAM" id="MobiDB-lite"/>
    </source>
</evidence>
<dbReference type="RefSeq" id="WP_067514215.1">
    <property type="nucleotide sequence ID" value="NZ_QNRE01000029.1"/>
</dbReference>
<evidence type="ECO:0000313" key="2">
    <source>
        <dbReference type="EMBL" id="RBO79941.1"/>
    </source>
</evidence>
<accession>A0A366CWT5</accession>
<organism evidence="2 3">
    <name type="scientific">Nocardia puris</name>
    <dbReference type="NCBI Taxonomy" id="208602"/>
    <lineage>
        <taxon>Bacteria</taxon>
        <taxon>Bacillati</taxon>
        <taxon>Actinomycetota</taxon>
        <taxon>Actinomycetes</taxon>
        <taxon>Mycobacteriales</taxon>
        <taxon>Nocardiaceae</taxon>
        <taxon>Nocardia</taxon>
    </lineage>
</organism>
<dbReference type="Proteomes" id="UP000252586">
    <property type="component" value="Unassembled WGS sequence"/>
</dbReference>
<reference evidence="2 3" key="1">
    <citation type="submission" date="2018-06" db="EMBL/GenBank/DDBJ databases">
        <title>Genomic Encyclopedia of Type Strains, Phase IV (KMG-IV): sequencing the most valuable type-strain genomes for metagenomic binning, comparative biology and taxonomic classification.</title>
        <authorList>
            <person name="Goeker M."/>
        </authorList>
    </citation>
    <scope>NUCLEOTIDE SEQUENCE [LARGE SCALE GENOMIC DNA]</scope>
    <source>
        <strain evidence="2 3">DSM 44599</strain>
    </source>
</reference>
<keyword evidence="3" id="KW-1185">Reference proteome</keyword>
<proteinExistence type="predicted"/>
<feature type="compositionally biased region" description="Polar residues" evidence="1">
    <location>
        <begin position="43"/>
        <end position="53"/>
    </location>
</feature>
<dbReference type="AlphaFoldDB" id="A0A366CWT5"/>
<comment type="caution">
    <text evidence="2">The sequence shown here is derived from an EMBL/GenBank/DDBJ whole genome shotgun (WGS) entry which is preliminary data.</text>
</comment>
<sequence length="186" mass="19604">MTNSLTPGQLLTEIDRAIQTLKIRMHPDSPWRLAELVRQLASPSRTSASTVPPSNDADRHPTAVLGEGDPPADAATQITKLLTITQRYLQRLASARGAGIPAGGSLIQLAGEANSGQPFTLSDTRLPHETSQVVVEVRHPNGGVSEVAITLTPSELNVTVNASQSNSVAIDADGEEPAAIVLEAHR</sequence>